<dbReference type="Proteomes" id="UP001474120">
    <property type="component" value="Unassembled WGS sequence"/>
</dbReference>
<sequence>MRHKFTIDPDITKASTLPSSFYRSQIVFEDIKEKIFLKSWQFIGDEALVKLPKSAHPFVLLEGYLTEPLLLTRDEKGDIHCMSNVCTHRANLVVLGDGKYKKLTCMYHGRRFDLKGNFEHMPEFQNAKNFPRECDGLHRFNLRHWGQLLFTGLDPAFNFDEVISIMQERIGFLPLHELRFDASLSKEYLVQAHWALYCDNYLEGFHVPFVHEDLNKVLDYGSYTTEIYKYCNLQVGYTNHAGETFDLPQGHTDHGKNVAAYYYWVFPNMMFNFYPWGLSVNIVKPVSLNRTKVSFISYVLDPEKLEKGAGQALDKVEREDEFVVENVQKGINSSFYKAGRFSPEREKGVHHFHRLLAEFISR</sequence>
<dbReference type="Pfam" id="PF00848">
    <property type="entry name" value="Ring_hydroxyl_A"/>
    <property type="match status" value="1"/>
</dbReference>
<comment type="caution">
    <text evidence="8">The sequence shown here is derived from an EMBL/GenBank/DDBJ whole genome shotgun (WGS) entry which is preliminary data.</text>
</comment>
<keyword evidence="5" id="KW-0408">Iron</keyword>
<dbReference type="PROSITE" id="PS51296">
    <property type="entry name" value="RIESKE"/>
    <property type="match status" value="1"/>
</dbReference>
<keyword evidence="8" id="KW-0223">Dioxygenase</keyword>
<keyword evidence="3" id="KW-0479">Metal-binding</keyword>
<dbReference type="PANTHER" id="PTHR43756:SF5">
    <property type="entry name" value="CHOLINE MONOOXYGENASE, CHLOROPLASTIC"/>
    <property type="match status" value="1"/>
</dbReference>
<keyword evidence="4" id="KW-0560">Oxidoreductase</keyword>
<dbReference type="SUPFAM" id="SSF55961">
    <property type="entry name" value="Bet v1-like"/>
    <property type="match status" value="1"/>
</dbReference>
<dbReference type="CDD" id="cd03469">
    <property type="entry name" value="Rieske_RO_Alpha_N"/>
    <property type="match status" value="1"/>
</dbReference>
<dbReference type="EMBL" id="JBCDNA010000001">
    <property type="protein sequence ID" value="MEL4455576.1"/>
    <property type="molecule type" value="Genomic_DNA"/>
</dbReference>
<protein>
    <submittedName>
        <fullName evidence="8">Aromatic ring-hydroxylating dioxygenase subunit alpha</fullName>
    </submittedName>
</protein>
<keyword evidence="6" id="KW-0411">Iron-sulfur</keyword>
<evidence type="ECO:0000256" key="5">
    <source>
        <dbReference type="ARBA" id="ARBA00023004"/>
    </source>
</evidence>
<dbReference type="InterPro" id="IPR015879">
    <property type="entry name" value="Ring_hydroxy_dOase_asu_C_dom"/>
</dbReference>
<dbReference type="Gene3D" id="3.90.380.10">
    <property type="entry name" value="Naphthalene 1,2-dioxygenase Alpha Subunit, Chain A, domain 1"/>
    <property type="match status" value="2"/>
</dbReference>
<accession>A0ABU9L2H9</accession>
<gene>
    <name evidence="8" type="ORF">AABB81_06685</name>
</gene>
<dbReference type="Pfam" id="PF00355">
    <property type="entry name" value="Rieske"/>
    <property type="match status" value="1"/>
</dbReference>
<evidence type="ECO:0000256" key="4">
    <source>
        <dbReference type="ARBA" id="ARBA00023002"/>
    </source>
</evidence>
<dbReference type="GO" id="GO:0051213">
    <property type="term" value="F:dioxygenase activity"/>
    <property type="evidence" value="ECO:0007669"/>
    <property type="project" value="UniProtKB-KW"/>
</dbReference>
<keyword evidence="2" id="KW-0001">2Fe-2S</keyword>
<organism evidence="8 9">
    <name type="scientific">Lutimonas vermicola</name>
    <dbReference type="NCBI Taxonomy" id="414288"/>
    <lineage>
        <taxon>Bacteria</taxon>
        <taxon>Pseudomonadati</taxon>
        <taxon>Bacteroidota</taxon>
        <taxon>Flavobacteriia</taxon>
        <taxon>Flavobacteriales</taxon>
        <taxon>Flavobacteriaceae</taxon>
        <taxon>Lutimonas</taxon>
    </lineage>
</organism>
<dbReference type="InterPro" id="IPR017941">
    <property type="entry name" value="Rieske_2Fe-2S"/>
</dbReference>
<reference evidence="8 9" key="1">
    <citation type="submission" date="2024-04" db="EMBL/GenBank/DDBJ databases">
        <title>whole genome sequencing of Lutimonas vermicola strain IMCC1616.</title>
        <authorList>
            <person name="Bae S.S."/>
        </authorList>
    </citation>
    <scope>NUCLEOTIDE SEQUENCE [LARGE SCALE GENOMIC DNA]</scope>
    <source>
        <strain evidence="8 9">IMCC1616</strain>
    </source>
</reference>
<dbReference type="PANTHER" id="PTHR43756">
    <property type="entry name" value="CHOLINE MONOOXYGENASE, CHLOROPLASTIC"/>
    <property type="match status" value="1"/>
</dbReference>
<dbReference type="InterPro" id="IPR001663">
    <property type="entry name" value="Rng_hydr_dOase-A"/>
</dbReference>
<dbReference type="InterPro" id="IPR036922">
    <property type="entry name" value="Rieske_2Fe-2S_sf"/>
</dbReference>
<comment type="cofactor">
    <cofactor evidence="1">
        <name>Fe cation</name>
        <dbReference type="ChEBI" id="CHEBI:24875"/>
    </cofactor>
</comment>
<feature type="domain" description="Rieske" evidence="7">
    <location>
        <begin position="52"/>
        <end position="141"/>
    </location>
</feature>
<evidence type="ECO:0000256" key="3">
    <source>
        <dbReference type="ARBA" id="ARBA00022723"/>
    </source>
</evidence>
<evidence type="ECO:0000313" key="9">
    <source>
        <dbReference type="Proteomes" id="UP001474120"/>
    </source>
</evidence>
<dbReference type="SUPFAM" id="SSF50022">
    <property type="entry name" value="ISP domain"/>
    <property type="match status" value="1"/>
</dbReference>
<keyword evidence="9" id="KW-1185">Reference proteome</keyword>
<evidence type="ECO:0000259" key="7">
    <source>
        <dbReference type="PROSITE" id="PS51296"/>
    </source>
</evidence>
<evidence type="ECO:0000256" key="2">
    <source>
        <dbReference type="ARBA" id="ARBA00022714"/>
    </source>
</evidence>
<dbReference type="Gene3D" id="2.102.10.10">
    <property type="entry name" value="Rieske [2Fe-2S] iron-sulphur domain"/>
    <property type="match status" value="1"/>
</dbReference>
<evidence type="ECO:0000256" key="6">
    <source>
        <dbReference type="ARBA" id="ARBA00023014"/>
    </source>
</evidence>
<evidence type="ECO:0000256" key="1">
    <source>
        <dbReference type="ARBA" id="ARBA00001962"/>
    </source>
</evidence>
<evidence type="ECO:0000313" key="8">
    <source>
        <dbReference type="EMBL" id="MEL4455576.1"/>
    </source>
</evidence>
<dbReference type="RefSeq" id="WP_342159429.1">
    <property type="nucleotide sequence ID" value="NZ_JBCDNA010000001.1"/>
</dbReference>
<name>A0ABU9L2H9_9FLAO</name>
<proteinExistence type="predicted"/>